<dbReference type="AlphaFoldDB" id="A0A0D2DBW2"/>
<evidence type="ECO:0000256" key="6">
    <source>
        <dbReference type="ARBA" id="ARBA00023004"/>
    </source>
</evidence>
<evidence type="ECO:0000256" key="7">
    <source>
        <dbReference type="PIRSR" id="PIRSR602403-1"/>
    </source>
</evidence>
<keyword evidence="6 7" id="KW-0408">Iron</keyword>
<name>A0A0D2DBW2_9EURO</name>
<dbReference type="CDD" id="cd11040">
    <property type="entry name" value="CYP7_CYP8-like"/>
    <property type="match status" value="1"/>
</dbReference>
<feature type="transmembrane region" description="Helical" evidence="9">
    <location>
        <begin position="20"/>
        <end position="44"/>
    </location>
</feature>
<dbReference type="GO" id="GO:0008395">
    <property type="term" value="F:steroid hydroxylase activity"/>
    <property type="evidence" value="ECO:0007669"/>
    <property type="project" value="TreeGrafter"/>
</dbReference>
<keyword evidence="8" id="KW-0503">Monooxygenase</keyword>
<evidence type="ECO:0000256" key="2">
    <source>
        <dbReference type="ARBA" id="ARBA00010617"/>
    </source>
</evidence>
<proteinExistence type="inferred from homology"/>
<dbReference type="HOGENOM" id="CLU_018012_2_2_1"/>
<sequence length="575" mass="64644">MALKALDILLLITNVPSLQQILFGVPLILLTTCLLTWIITTINFHRTIGKFRTRELDPSNSSQAIPPPVLPYFIPWLGSALTFLNENPGSFWRMLRSRLSATGTNVQVCTILLGGKRAHIVNSAAAVQSLFRSKQVSRDLFNFQLATQALGTSKEDADAMFPPTGHEFHSQQHENKKDGMEALNHEFLLSQNAVNTLTAKFIEAFQDSLDGLEFETGEWKTVDLLSWMRRSIFESAVRALFGTKILEMNPTLAEQFWEYEAGFLPRMYGVPKLVKPKAYSCMDGLLDKTQAWIEYALAQHGGVAPEEPDWEPLMGSQVVRARHRYYDKIGLSSRGKAAFDLGFLFGLAGNTVPATSWLLAHLLSPETPDDVLGRVTKEVENARQPDNGVNMAVLMAQPLLNSAFTEMMRHYVDCLVTRQLKTDLVMDGYLLRKDDLIMAPSSLSQHDVFWERNYEPSAYTWYAERCMRRHDDQRQIAGESNFFSSSWAAGKYFPFGGGTHICPGRVFAKQKVLGAVTAFFLKFDVQFVEYSGKDWMGNVVGLGKDASAFPRVKQQYAGNGTLAIDGDIRVRIRRR</sequence>
<keyword evidence="5 8" id="KW-0560">Oxidoreductase</keyword>
<dbReference type="InterPro" id="IPR001128">
    <property type="entry name" value="Cyt_P450"/>
</dbReference>
<dbReference type="Proteomes" id="UP000053342">
    <property type="component" value="Unassembled WGS sequence"/>
</dbReference>
<evidence type="ECO:0000256" key="4">
    <source>
        <dbReference type="ARBA" id="ARBA00022723"/>
    </source>
</evidence>
<keyword evidence="9" id="KW-0472">Membrane</keyword>
<dbReference type="InterPro" id="IPR036396">
    <property type="entry name" value="Cyt_P450_sf"/>
</dbReference>
<dbReference type="GO" id="GO:0020037">
    <property type="term" value="F:heme binding"/>
    <property type="evidence" value="ECO:0007669"/>
    <property type="project" value="InterPro"/>
</dbReference>
<gene>
    <name evidence="10" type="ORF">PV06_07749</name>
</gene>
<dbReference type="PROSITE" id="PS00086">
    <property type="entry name" value="CYTOCHROME_P450"/>
    <property type="match status" value="1"/>
</dbReference>
<evidence type="ECO:0000256" key="8">
    <source>
        <dbReference type="RuleBase" id="RU000461"/>
    </source>
</evidence>
<reference evidence="10 11" key="1">
    <citation type="submission" date="2015-01" db="EMBL/GenBank/DDBJ databases">
        <title>The Genome Sequence of Exophiala oligosperma CBS72588.</title>
        <authorList>
            <consortium name="The Broad Institute Genomics Platform"/>
            <person name="Cuomo C."/>
            <person name="de Hoog S."/>
            <person name="Gorbushina A."/>
            <person name="Stielow B."/>
            <person name="Teixiera M."/>
            <person name="Abouelleil A."/>
            <person name="Chapman S.B."/>
            <person name="Priest M."/>
            <person name="Young S.K."/>
            <person name="Wortman J."/>
            <person name="Nusbaum C."/>
            <person name="Birren B."/>
        </authorList>
    </citation>
    <scope>NUCLEOTIDE SEQUENCE [LARGE SCALE GENOMIC DNA]</scope>
    <source>
        <strain evidence="10 11">CBS 72588</strain>
    </source>
</reference>
<evidence type="ECO:0000256" key="9">
    <source>
        <dbReference type="SAM" id="Phobius"/>
    </source>
</evidence>
<dbReference type="Gene3D" id="1.10.630.10">
    <property type="entry name" value="Cytochrome P450"/>
    <property type="match status" value="1"/>
</dbReference>
<dbReference type="EMBL" id="KN847338">
    <property type="protein sequence ID" value="KIW40564.1"/>
    <property type="molecule type" value="Genomic_DNA"/>
</dbReference>
<accession>A0A0D2DBW2</accession>
<keyword evidence="9" id="KW-0812">Transmembrane</keyword>
<dbReference type="InterPro" id="IPR017972">
    <property type="entry name" value="Cyt_P450_CS"/>
</dbReference>
<protein>
    <recommendedName>
        <fullName evidence="12">Cytochrome P450</fullName>
    </recommendedName>
</protein>
<dbReference type="PANTHER" id="PTHR24304:SF2">
    <property type="entry name" value="24-HYDROXYCHOLESTEROL 7-ALPHA-HYDROXYLASE"/>
    <property type="match status" value="1"/>
</dbReference>
<dbReference type="PANTHER" id="PTHR24304">
    <property type="entry name" value="CYTOCHROME P450 FAMILY 7"/>
    <property type="match status" value="1"/>
</dbReference>
<dbReference type="STRING" id="215243.A0A0D2DBW2"/>
<comment type="similarity">
    <text evidence="2 8">Belongs to the cytochrome P450 family.</text>
</comment>
<dbReference type="EMBL" id="KN847338">
    <property type="protein sequence ID" value="KIW40563.1"/>
    <property type="molecule type" value="Genomic_DNA"/>
</dbReference>
<dbReference type="SUPFAM" id="SSF48264">
    <property type="entry name" value="Cytochrome P450"/>
    <property type="match status" value="1"/>
</dbReference>
<dbReference type="GeneID" id="27359823"/>
<keyword evidence="3 7" id="KW-0349">Heme</keyword>
<dbReference type="InterPro" id="IPR002403">
    <property type="entry name" value="Cyt_P450_E_grp-IV"/>
</dbReference>
<keyword evidence="4 7" id="KW-0479">Metal-binding</keyword>
<feature type="binding site" description="axial binding residue" evidence="7">
    <location>
        <position position="502"/>
    </location>
    <ligand>
        <name>heme</name>
        <dbReference type="ChEBI" id="CHEBI:30413"/>
    </ligand>
    <ligandPart>
        <name>Fe</name>
        <dbReference type="ChEBI" id="CHEBI:18248"/>
    </ligandPart>
</feature>
<evidence type="ECO:0000313" key="10">
    <source>
        <dbReference type="EMBL" id="KIW40563.1"/>
    </source>
</evidence>
<keyword evidence="9" id="KW-1133">Transmembrane helix</keyword>
<dbReference type="GO" id="GO:0005506">
    <property type="term" value="F:iron ion binding"/>
    <property type="evidence" value="ECO:0007669"/>
    <property type="project" value="InterPro"/>
</dbReference>
<evidence type="ECO:0000256" key="5">
    <source>
        <dbReference type="ARBA" id="ARBA00023002"/>
    </source>
</evidence>
<dbReference type="OrthoDB" id="3366823at2759"/>
<dbReference type="InterPro" id="IPR050529">
    <property type="entry name" value="CYP450_sterol_14alpha_dmase"/>
</dbReference>
<evidence type="ECO:0000313" key="11">
    <source>
        <dbReference type="Proteomes" id="UP000053342"/>
    </source>
</evidence>
<dbReference type="VEuPathDB" id="FungiDB:PV06_07749"/>
<dbReference type="GO" id="GO:0016705">
    <property type="term" value="F:oxidoreductase activity, acting on paired donors, with incorporation or reduction of molecular oxygen"/>
    <property type="evidence" value="ECO:0007669"/>
    <property type="project" value="InterPro"/>
</dbReference>
<dbReference type="PRINTS" id="PR00465">
    <property type="entry name" value="EP450IV"/>
</dbReference>
<keyword evidence="11" id="KW-1185">Reference proteome</keyword>
<dbReference type="RefSeq" id="XP_016260779.1">
    <property type="nucleotide sequence ID" value="XM_016409025.1"/>
</dbReference>
<dbReference type="RefSeq" id="XP_016260780.1">
    <property type="nucleotide sequence ID" value="XM_016409026.1"/>
</dbReference>
<comment type="cofactor">
    <cofactor evidence="1 7">
        <name>heme</name>
        <dbReference type="ChEBI" id="CHEBI:30413"/>
    </cofactor>
</comment>
<organism evidence="10 11">
    <name type="scientific">Exophiala oligosperma</name>
    <dbReference type="NCBI Taxonomy" id="215243"/>
    <lineage>
        <taxon>Eukaryota</taxon>
        <taxon>Fungi</taxon>
        <taxon>Dikarya</taxon>
        <taxon>Ascomycota</taxon>
        <taxon>Pezizomycotina</taxon>
        <taxon>Eurotiomycetes</taxon>
        <taxon>Chaetothyriomycetidae</taxon>
        <taxon>Chaetothyriales</taxon>
        <taxon>Herpotrichiellaceae</taxon>
        <taxon>Exophiala</taxon>
    </lineage>
</organism>
<dbReference type="Pfam" id="PF00067">
    <property type="entry name" value="p450"/>
    <property type="match status" value="1"/>
</dbReference>
<evidence type="ECO:0000256" key="1">
    <source>
        <dbReference type="ARBA" id="ARBA00001971"/>
    </source>
</evidence>
<evidence type="ECO:0008006" key="12">
    <source>
        <dbReference type="Google" id="ProtNLM"/>
    </source>
</evidence>
<evidence type="ECO:0000256" key="3">
    <source>
        <dbReference type="ARBA" id="ARBA00022617"/>
    </source>
</evidence>